<protein>
    <recommendedName>
        <fullName evidence="4">Tetratricopeptide repeat protein</fullName>
    </recommendedName>
</protein>
<feature type="compositionally biased region" description="Polar residues" evidence="1">
    <location>
        <begin position="196"/>
        <end position="218"/>
    </location>
</feature>
<dbReference type="Proteomes" id="UP000887043">
    <property type="component" value="Unassembled WGS sequence"/>
</dbReference>
<organism evidence="2 3">
    <name type="scientific">Segatella bryantii</name>
    <name type="common">Prevotella bryantii</name>
    <dbReference type="NCBI Taxonomy" id="77095"/>
    <lineage>
        <taxon>Bacteria</taxon>
        <taxon>Pseudomonadati</taxon>
        <taxon>Bacteroidota</taxon>
        <taxon>Bacteroidia</taxon>
        <taxon>Bacteroidales</taxon>
        <taxon>Prevotellaceae</taxon>
        <taxon>Segatella</taxon>
    </lineage>
</organism>
<evidence type="ECO:0000313" key="2">
    <source>
        <dbReference type="EMBL" id="GJG26586.1"/>
    </source>
</evidence>
<evidence type="ECO:0008006" key="4">
    <source>
        <dbReference type="Google" id="ProtNLM"/>
    </source>
</evidence>
<feature type="region of interest" description="Disordered" evidence="1">
    <location>
        <begin position="180"/>
        <end position="231"/>
    </location>
</feature>
<gene>
    <name evidence="2" type="ORF">PRRU23_02860</name>
</gene>
<evidence type="ECO:0000256" key="1">
    <source>
        <dbReference type="SAM" id="MobiDB-lite"/>
    </source>
</evidence>
<reference evidence="2" key="1">
    <citation type="submission" date="2021-08" db="EMBL/GenBank/DDBJ databases">
        <title>Prevotella lacticifex sp. nov., isolated from rumen of cow.</title>
        <authorList>
            <person name="Shinkai T."/>
            <person name="Ikeyama N."/>
            <person name="Kumagai M."/>
            <person name="Ohmori H."/>
            <person name="Sakamoto M."/>
            <person name="Ohkuma M."/>
            <person name="Mitsumori M."/>
        </authorList>
    </citation>
    <scope>NUCLEOTIDE SEQUENCE</scope>
    <source>
        <strain evidence="2">DSM 11371</strain>
    </source>
</reference>
<dbReference type="AlphaFoldDB" id="A0AA37HZY5"/>
<comment type="caution">
    <text evidence="2">The sequence shown here is derived from an EMBL/GenBank/DDBJ whole genome shotgun (WGS) entry which is preliminary data.</text>
</comment>
<evidence type="ECO:0000313" key="3">
    <source>
        <dbReference type="Proteomes" id="UP000887043"/>
    </source>
</evidence>
<dbReference type="RefSeq" id="WP_006281828.1">
    <property type="nucleotide sequence ID" value="NZ_BPTR01000001.1"/>
</dbReference>
<accession>A0AA37HZY5</accession>
<dbReference type="EMBL" id="BPTR01000001">
    <property type="protein sequence ID" value="GJG26586.1"/>
    <property type="molecule type" value="Genomic_DNA"/>
</dbReference>
<name>A0AA37HZY5_SEGBR</name>
<sequence length="287" mass="33445">MELTRLINHPEEMDKETLYDLRSLLALHPYYQTARLLMLQNLYVLHDSSFDEELRRAAIYITDRKVIFKMIEAAHYQLRQESKPAKQVAPEEKESRTVALIDTFLDSIPSENDEEKRHKRKPTPADAAVDYVSYLMEMDTELAMDEEDEDTEEASTVIESQKADRTTSLIDNFLEDGGFKLHMDDELPQPEPLQEYSLTNNSDSKPQADKVTSSATTLQDEEKNSQEEGNEGYFTETLARIYIKQGRYEKALEIIQRLNLNYPKKNAYFADQMRFLEKLIINNKNKK</sequence>
<proteinExistence type="predicted"/>